<evidence type="ECO:0000313" key="2">
    <source>
        <dbReference type="EMBL" id="CAB4000259.1"/>
    </source>
</evidence>
<keyword evidence="3" id="KW-1185">Reference proteome</keyword>
<protein>
    <submittedName>
        <fullName evidence="2">Uncharacterized protein</fullName>
    </submittedName>
</protein>
<dbReference type="InterPro" id="IPR026624">
    <property type="entry name" value="CECR6"/>
</dbReference>
<dbReference type="EMBL" id="CACRXK020003790">
    <property type="protein sequence ID" value="CAB4000259.1"/>
    <property type="molecule type" value="Genomic_DNA"/>
</dbReference>
<comment type="similarity">
    <text evidence="1">Belongs to the TMEM121 family.</text>
</comment>
<gene>
    <name evidence="2" type="ORF">PACLA_8A012140</name>
</gene>
<comment type="caution">
    <text evidence="2">The sequence shown here is derived from an EMBL/GenBank/DDBJ whole genome shotgun (WGS) entry which is preliminary data.</text>
</comment>
<organism evidence="2 3">
    <name type="scientific">Paramuricea clavata</name>
    <name type="common">Red gorgonian</name>
    <name type="synonym">Violescent sea-whip</name>
    <dbReference type="NCBI Taxonomy" id="317549"/>
    <lineage>
        <taxon>Eukaryota</taxon>
        <taxon>Metazoa</taxon>
        <taxon>Cnidaria</taxon>
        <taxon>Anthozoa</taxon>
        <taxon>Octocorallia</taxon>
        <taxon>Malacalcyonacea</taxon>
        <taxon>Plexauridae</taxon>
        <taxon>Paramuricea</taxon>
    </lineage>
</organism>
<dbReference type="AlphaFoldDB" id="A0A6S7H7I5"/>
<dbReference type="InterPro" id="IPR032776">
    <property type="entry name" value="CECR6/TMEM121"/>
</dbReference>
<dbReference type="PANTHER" id="PTHR47399">
    <property type="entry name" value="TRANSMEMBRANE PROTEIN 121B"/>
    <property type="match status" value="1"/>
</dbReference>
<reference evidence="2" key="1">
    <citation type="submission" date="2020-04" db="EMBL/GenBank/DDBJ databases">
        <authorList>
            <person name="Alioto T."/>
            <person name="Alioto T."/>
            <person name="Gomez Garrido J."/>
        </authorList>
    </citation>
    <scope>NUCLEOTIDE SEQUENCE</scope>
    <source>
        <strain evidence="2">A484AB</strain>
    </source>
</reference>
<dbReference type="Proteomes" id="UP001152795">
    <property type="component" value="Unassembled WGS sequence"/>
</dbReference>
<evidence type="ECO:0000313" key="3">
    <source>
        <dbReference type="Proteomes" id="UP001152795"/>
    </source>
</evidence>
<dbReference type="OrthoDB" id="5986524at2759"/>
<dbReference type="Pfam" id="PF14997">
    <property type="entry name" value="CECR6_TMEM121"/>
    <property type="match status" value="1"/>
</dbReference>
<proteinExistence type="inferred from homology"/>
<evidence type="ECO:0000256" key="1">
    <source>
        <dbReference type="ARBA" id="ARBA00007711"/>
    </source>
</evidence>
<sequence length="157" mass="17342">MLCIAPALLVLVLQLVISPSYRKGVLVLSVFAALDLFDGIEMLEIVLMQNEREDFNLDDTVEKSIIVFACLSFVVTSLGLARNKFDGDDTVEERGNPIAVGFGLFEILLTNVPFLGLRIYVWDHYGYEASIFIAKNIVSLVVGLVEFGIACKCCICE</sequence>
<accession>A0A6S7H7I5</accession>
<dbReference type="PANTHER" id="PTHR47399:SF1">
    <property type="entry name" value="TRANSMEMBRANE PROTEIN 121B"/>
    <property type="match status" value="1"/>
</dbReference>
<name>A0A6S7H7I5_PARCT</name>